<dbReference type="AlphaFoldDB" id="L7C8S3"/>
<dbReference type="Proteomes" id="UP000010959">
    <property type="component" value="Unassembled WGS sequence"/>
</dbReference>
<evidence type="ECO:0000313" key="2">
    <source>
        <dbReference type="Proteomes" id="UP000010959"/>
    </source>
</evidence>
<reference evidence="1 2" key="1">
    <citation type="journal article" date="2013" name="Mar. Genomics">
        <title>Expression of sulfatases in Rhodopirellula baltica and the diversity of sulfatases in the genus Rhodopirellula.</title>
        <authorList>
            <person name="Wegner C.E."/>
            <person name="Richter-Heitmann T."/>
            <person name="Klindworth A."/>
            <person name="Klockow C."/>
            <person name="Richter M."/>
            <person name="Achstetter T."/>
            <person name="Glockner F.O."/>
            <person name="Harder J."/>
        </authorList>
    </citation>
    <scope>NUCLEOTIDE SEQUENCE [LARGE SCALE GENOMIC DNA]</scope>
    <source>
        <strain evidence="1 2">SWK14</strain>
    </source>
</reference>
<evidence type="ECO:0000313" key="1">
    <source>
        <dbReference type="EMBL" id="ELP30052.1"/>
    </source>
</evidence>
<proteinExistence type="predicted"/>
<organism evidence="1 2">
    <name type="scientific">Rhodopirellula baltica SWK14</name>
    <dbReference type="NCBI Taxonomy" id="993516"/>
    <lineage>
        <taxon>Bacteria</taxon>
        <taxon>Pseudomonadati</taxon>
        <taxon>Planctomycetota</taxon>
        <taxon>Planctomycetia</taxon>
        <taxon>Pirellulales</taxon>
        <taxon>Pirellulaceae</taxon>
        <taxon>Rhodopirellula</taxon>
    </lineage>
</organism>
<gene>
    <name evidence="1" type="ORF">RBSWK_06140</name>
</gene>
<sequence>MILAGVLMTNHTRNIHHHLVNVVTVRVPRMSVVHATTQQCMKHYGGHRREGEELVIHGRFEDVLTFGTTRRIVAVLLSNFGRRVYSETV</sequence>
<name>L7C8S3_RHOBT</name>
<comment type="caution">
    <text evidence="1">The sequence shown here is derived from an EMBL/GenBank/DDBJ whole genome shotgun (WGS) entry which is preliminary data.</text>
</comment>
<accession>L7C8S3</accession>
<protein>
    <submittedName>
        <fullName evidence="1">Uncharacterized protein</fullName>
    </submittedName>
</protein>
<dbReference type="EMBL" id="AMWG01000174">
    <property type="protein sequence ID" value="ELP30052.1"/>
    <property type="molecule type" value="Genomic_DNA"/>
</dbReference>